<dbReference type="VEuPathDB" id="FungiDB:RO3G_11335"/>
<proteinExistence type="predicted"/>
<dbReference type="EMBL" id="CH476740">
    <property type="protein sequence ID" value="EIE86624.1"/>
    <property type="molecule type" value="Genomic_DNA"/>
</dbReference>
<keyword evidence="2" id="KW-1185">Reference proteome</keyword>
<dbReference type="STRING" id="246409.I1CDU4"/>
<organism evidence="1 2">
    <name type="scientific">Rhizopus delemar (strain RA 99-880 / ATCC MYA-4621 / FGSC 9543 / NRRL 43880)</name>
    <name type="common">Mucormycosis agent</name>
    <name type="synonym">Rhizopus arrhizus var. delemar</name>
    <dbReference type="NCBI Taxonomy" id="246409"/>
    <lineage>
        <taxon>Eukaryota</taxon>
        <taxon>Fungi</taxon>
        <taxon>Fungi incertae sedis</taxon>
        <taxon>Mucoromycota</taxon>
        <taxon>Mucoromycotina</taxon>
        <taxon>Mucoromycetes</taxon>
        <taxon>Mucorales</taxon>
        <taxon>Mucorineae</taxon>
        <taxon>Rhizopodaceae</taxon>
        <taxon>Rhizopus</taxon>
    </lineage>
</organism>
<evidence type="ECO:0000313" key="1">
    <source>
        <dbReference type="EMBL" id="EIE86624.1"/>
    </source>
</evidence>
<reference evidence="1 2" key="1">
    <citation type="journal article" date="2009" name="PLoS Genet.">
        <title>Genomic analysis of the basal lineage fungus Rhizopus oryzae reveals a whole-genome duplication.</title>
        <authorList>
            <person name="Ma L.-J."/>
            <person name="Ibrahim A.S."/>
            <person name="Skory C."/>
            <person name="Grabherr M.G."/>
            <person name="Burger G."/>
            <person name="Butler M."/>
            <person name="Elias M."/>
            <person name="Idnurm A."/>
            <person name="Lang B.F."/>
            <person name="Sone T."/>
            <person name="Abe A."/>
            <person name="Calvo S.E."/>
            <person name="Corrochano L.M."/>
            <person name="Engels R."/>
            <person name="Fu J."/>
            <person name="Hansberg W."/>
            <person name="Kim J.-M."/>
            <person name="Kodira C.D."/>
            <person name="Koehrsen M.J."/>
            <person name="Liu B."/>
            <person name="Miranda-Saavedra D."/>
            <person name="O'Leary S."/>
            <person name="Ortiz-Castellanos L."/>
            <person name="Poulter R."/>
            <person name="Rodriguez-Romero J."/>
            <person name="Ruiz-Herrera J."/>
            <person name="Shen Y.-Q."/>
            <person name="Zeng Q."/>
            <person name="Galagan J."/>
            <person name="Birren B.W."/>
            <person name="Cuomo C.A."/>
            <person name="Wickes B.L."/>
        </authorList>
    </citation>
    <scope>NUCLEOTIDE SEQUENCE [LARGE SCALE GENOMIC DNA]</scope>
    <source>
        <strain evidence="2">RA 99-880 / ATCC MYA-4621 / FGSC 9543 / NRRL 43880</strain>
    </source>
</reference>
<dbReference type="eggNOG" id="ENOG502QSST">
    <property type="taxonomic scope" value="Eukaryota"/>
</dbReference>
<accession>I1CDU4</accession>
<dbReference type="InParanoid" id="I1CDU4"/>
<sequence>MTDQRARLTKSKATASTTALQTLEITTTAVVADPPLEESRKQLSHRHYHYVRSPAFHADISPLPSPQILENSELPPPMKCTSEAVVALQDAVNESNTTKKTSAPTTEFEIFQSSFFSSILLIQWSNVVGPKVDKVWSAEAMDEGTQMMIARQVLNGEMGTRSVESKWILLPSMMCTAFLFEDPTLHTLFAIVLVVPARYQKNFSGYFQLLQDRVPNQLVQPLIQLRKIQKRENIVKYQQTDICDQDLMLFSLVLGMVNGSELLYSSLVDPICKINYGFRISFITYR</sequence>
<protein>
    <submittedName>
        <fullName evidence="1">Uncharacterized protein</fullName>
    </submittedName>
</protein>
<dbReference type="OrthoDB" id="10252077at2759"/>
<dbReference type="AlphaFoldDB" id="I1CDU4"/>
<dbReference type="PROSITE" id="PS51835">
    <property type="entry name" value="DENN_C9ORF72"/>
    <property type="match status" value="1"/>
</dbReference>
<dbReference type="GO" id="GO:0005085">
    <property type="term" value="F:guanyl-nucleotide exchange factor activity"/>
    <property type="evidence" value="ECO:0007669"/>
    <property type="project" value="InterPro"/>
</dbReference>
<name>I1CDU4_RHIO9</name>
<dbReference type="GeneID" id="93618300"/>
<gene>
    <name evidence="1" type="ORF">RO3G_11335</name>
</gene>
<evidence type="ECO:0000313" key="2">
    <source>
        <dbReference type="Proteomes" id="UP000009138"/>
    </source>
</evidence>
<dbReference type="OMA" id="STRAGTH"/>
<dbReference type="RefSeq" id="XP_067522020.1">
    <property type="nucleotide sequence ID" value="XM_067665919.1"/>
</dbReference>
<dbReference type="Proteomes" id="UP000009138">
    <property type="component" value="Unassembled WGS sequence"/>
</dbReference>
<dbReference type="InterPro" id="IPR027819">
    <property type="entry name" value="C9orf72"/>
</dbReference>